<dbReference type="SUPFAM" id="SSF52047">
    <property type="entry name" value="RNI-like"/>
    <property type="match status" value="1"/>
</dbReference>
<dbReference type="Pfam" id="PF24758">
    <property type="entry name" value="LRR_At5g56370"/>
    <property type="match status" value="1"/>
</dbReference>
<dbReference type="OrthoDB" id="1534647at2759"/>
<evidence type="ECO:0000313" key="3">
    <source>
        <dbReference type="Proteomes" id="UP000325081"/>
    </source>
</evidence>
<dbReference type="SUPFAM" id="SSF81383">
    <property type="entry name" value="F-box domain"/>
    <property type="match status" value="1"/>
</dbReference>
<proteinExistence type="predicted"/>
<comment type="caution">
    <text evidence="2">The sequence shown here is derived from an EMBL/GenBank/DDBJ whole genome shotgun (WGS) entry which is preliminary data.</text>
</comment>
<sequence length="593" mass="68924">MKKQKQAAETEETLSAAIDDRISHLPRIILHHILCFLSQKEAVRTCLLSKQWRHIGTTRPNLEFFDIWFDDTQERFVPVLNLEFFNKWFDDTQERFISVLDRTLQGYLDQNLSIHKLHLHLWIHDSRRVISLLHQWIPTIAALNIKAFKLHFHSFFPAYYDLPSTVFLAESLEELHLCDCKLSPVEGVRFKHLHTLTLERVQVDGGTLGTKTLECPLLRRLVLNICWELRNVWLSDAPGLKHFVLSDYERIEGRMIEIDVPNIETIFINGLWIWSHHRSPLLFSRLTSLHLRNVILSSESIDMLSFGCPILESLALLNCSGFEEFHLASDSVKFLRLSIRDILVKGVTICAPNILNFMIIACIPQALDTFSFTTTTSKEWDSYVILYLCEDDPYFNVNSWFIRRMLEPLSGSRIDLTLHMNCGRGLGVPCGAVDDSHLLCDEPPLVVENLEFGNGKWRTQSWYLDFTKDLFRVCRPRHVWDRRPMSNSGVARNRRLSDFQFNILLASMSLGTFWRHDLEQVHVKTVDGEKWQLVEWTDLSELQNGTYDGVICVKLKWRGQNCETGRMDEPFRFSFSPGLGLYSFISGLSYKIE</sequence>
<dbReference type="InterPro" id="IPR032675">
    <property type="entry name" value="LRR_dom_sf"/>
</dbReference>
<gene>
    <name evidence="2" type="ORF">STAS_26247</name>
</gene>
<dbReference type="Gene3D" id="1.20.1280.50">
    <property type="match status" value="1"/>
</dbReference>
<evidence type="ECO:0000259" key="1">
    <source>
        <dbReference type="PROSITE" id="PS50181"/>
    </source>
</evidence>
<dbReference type="Pfam" id="PF23622">
    <property type="entry name" value="LRR_At1g61320_AtMIF1"/>
    <property type="match status" value="1"/>
</dbReference>
<dbReference type="PROSITE" id="PS50181">
    <property type="entry name" value="FBOX"/>
    <property type="match status" value="1"/>
</dbReference>
<evidence type="ECO:0000313" key="2">
    <source>
        <dbReference type="EMBL" id="GER49035.1"/>
    </source>
</evidence>
<name>A0A5A7QUN1_STRAF</name>
<dbReference type="InterPro" id="IPR055357">
    <property type="entry name" value="LRR_At1g61320_AtMIF1"/>
</dbReference>
<dbReference type="PANTHER" id="PTHR31639">
    <property type="entry name" value="F-BOX PROTEIN-LIKE"/>
    <property type="match status" value="1"/>
</dbReference>
<reference evidence="3" key="1">
    <citation type="journal article" date="2019" name="Curr. Biol.">
        <title>Genome Sequence of Striga asiatica Provides Insight into the Evolution of Plant Parasitism.</title>
        <authorList>
            <person name="Yoshida S."/>
            <person name="Kim S."/>
            <person name="Wafula E.K."/>
            <person name="Tanskanen J."/>
            <person name="Kim Y.M."/>
            <person name="Honaas L."/>
            <person name="Yang Z."/>
            <person name="Spallek T."/>
            <person name="Conn C.E."/>
            <person name="Ichihashi Y."/>
            <person name="Cheong K."/>
            <person name="Cui S."/>
            <person name="Der J.P."/>
            <person name="Gundlach H."/>
            <person name="Jiao Y."/>
            <person name="Hori C."/>
            <person name="Ishida J.K."/>
            <person name="Kasahara H."/>
            <person name="Kiba T."/>
            <person name="Kim M.S."/>
            <person name="Koo N."/>
            <person name="Laohavisit A."/>
            <person name="Lee Y.H."/>
            <person name="Lumba S."/>
            <person name="McCourt P."/>
            <person name="Mortimer J.C."/>
            <person name="Mutuku J.M."/>
            <person name="Nomura T."/>
            <person name="Sasaki-Sekimoto Y."/>
            <person name="Seto Y."/>
            <person name="Wang Y."/>
            <person name="Wakatake T."/>
            <person name="Sakakibara H."/>
            <person name="Demura T."/>
            <person name="Yamaguchi S."/>
            <person name="Yoneyama K."/>
            <person name="Manabe R.I."/>
            <person name="Nelson D.C."/>
            <person name="Schulman A.H."/>
            <person name="Timko M.P."/>
            <person name="dePamphilis C.W."/>
            <person name="Choi D."/>
            <person name="Shirasu K."/>
        </authorList>
    </citation>
    <scope>NUCLEOTIDE SEQUENCE [LARGE SCALE GENOMIC DNA]</scope>
    <source>
        <strain evidence="3">cv. UVA1</strain>
    </source>
</reference>
<keyword evidence="3" id="KW-1185">Reference proteome</keyword>
<organism evidence="2 3">
    <name type="scientific">Striga asiatica</name>
    <name type="common">Asiatic witchweed</name>
    <name type="synonym">Buchnera asiatica</name>
    <dbReference type="NCBI Taxonomy" id="4170"/>
    <lineage>
        <taxon>Eukaryota</taxon>
        <taxon>Viridiplantae</taxon>
        <taxon>Streptophyta</taxon>
        <taxon>Embryophyta</taxon>
        <taxon>Tracheophyta</taxon>
        <taxon>Spermatophyta</taxon>
        <taxon>Magnoliopsida</taxon>
        <taxon>eudicotyledons</taxon>
        <taxon>Gunneridae</taxon>
        <taxon>Pentapetalae</taxon>
        <taxon>asterids</taxon>
        <taxon>lamiids</taxon>
        <taxon>Lamiales</taxon>
        <taxon>Orobanchaceae</taxon>
        <taxon>Buchnereae</taxon>
        <taxon>Striga</taxon>
    </lineage>
</organism>
<dbReference type="InterPro" id="IPR036047">
    <property type="entry name" value="F-box-like_dom_sf"/>
</dbReference>
<dbReference type="InterPro" id="IPR055411">
    <property type="entry name" value="LRR_FXL15/At3g58940/PEG3-like"/>
</dbReference>
<feature type="domain" description="F-box" evidence="1">
    <location>
        <begin position="19"/>
        <end position="67"/>
    </location>
</feature>
<dbReference type="Pfam" id="PF00646">
    <property type="entry name" value="F-box"/>
    <property type="match status" value="1"/>
</dbReference>
<dbReference type="PANTHER" id="PTHR31639:SF42">
    <property type="entry name" value="OS02G0160200 PROTEIN"/>
    <property type="match status" value="1"/>
</dbReference>
<dbReference type="Gene3D" id="3.80.10.10">
    <property type="entry name" value="Ribonuclease Inhibitor"/>
    <property type="match status" value="1"/>
</dbReference>
<dbReference type="AlphaFoldDB" id="A0A5A7QUN1"/>
<dbReference type="InterPro" id="IPR001810">
    <property type="entry name" value="F-box_dom"/>
</dbReference>
<dbReference type="Proteomes" id="UP000325081">
    <property type="component" value="Unassembled WGS sequence"/>
</dbReference>
<protein>
    <submittedName>
        <fullName evidence="2">F-box/RNI-like superfamily protein</fullName>
    </submittedName>
</protein>
<dbReference type="EMBL" id="BKCP01008404">
    <property type="protein sequence ID" value="GER49035.1"/>
    <property type="molecule type" value="Genomic_DNA"/>
</dbReference>
<accession>A0A5A7QUN1</accession>